<keyword evidence="3" id="KW-1185">Reference proteome</keyword>
<proteinExistence type="predicted"/>
<evidence type="ECO:0000313" key="2">
    <source>
        <dbReference type="EMBL" id="MFH6568776.1"/>
    </source>
</evidence>
<comment type="caution">
    <text evidence="2">The sequence shown here is derived from an EMBL/GenBank/DDBJ whole genome shotgun (WGS) entry which is preliminary data.</text>
</comment>
<dbReference type="Pfam" id="PF20552">
    <property type="entry name" value="HTH_62"/>
    <property type="match status" value="1"/>
</dbReference>
<organism evidence="2 3">
    <name type="scientific">Pseudomonas kulmbachensis</name>
    <dbReference type="NCBI Taxonomy" id="3043408"/>
    <lineage>
        <taxon>Bacteria</taxon>
        <taxon>Pseudomonadati</taxon>
        <taxon>Pseudomonadota</taxon>
        <taxon>Gammaproteobacteria</taxon>
        <taxon>Pseudomonadales</taxon>
        <taxon>Pseudomonadaceae</taxon>
        <taxon>Pseudomonas</taxon>
    </lineage>
</organism>
<accession>A0ABW7M4V3</accession>
<reference evidence="2 3" key="1">
    <citation type="submission" date="2024-10" db="EMBL/GenBank/DDBJ databases">
        <title>Aeromonas and Pseudomonas from the Cagarras Archipelago, Rio de Janeiro, Brazil.</title>
        <authorList>
            <person name="Canellas A.L.B."/>
            <person name="Laport M.S."/>
        </authorList>
    </citation>
    <scope>NUCLEOTIDE SEQUENCE [LARGE SCALE GENOMIC DNA]</scope>
    <source>
        <strain evidence="2 3">CPF-4</strain>
    </source>
</reference>
<protein>
    <submittedName>
        <fullName evidence="2">Recombinase-like helix-turn-helix domain-containing protein</fullName>
    </submittedName>
</protein>
<dbReference type="RefSeq" id="WP_261739192.1">
    <property type="nucleotide sequence ID" value="NZ_CAVMKE010000008.1"/>
</dbReference>
<dbReference type="Proteomes" id="UP001609821">
    <property type="component" value="Unassembled WGS sequence"/>
</dbReference>
<gene>
    <name evidence="2" type="ORF">ACHMWK_22735</name>
</gene>
<evidence type="ECO:0000259" key="1">
    <source>
        <dbReference type="Pfam" id="PF20552"/>
    </source>
</evidence>
<name>A0ABW7M4V3_9PSED</name>
<sequence length="76" mass="8463">MSTTQLPYVEPHQARKRPNTQFEELLGDSIERAFGNGVTELPDLLAHLNRAGPPCPLTSGEWTPEAYKNLMARLGE</sequence>
<dbReference type="InterPro" id="IPR046789">
    <property type="entry name" value="HTH_62"/>
</dbReference>
<dbReference type="EMBL" id="JBINXB010000052">
    <property type="protein sequence ID" value="MFH6568776.1"/>
    <property type="molecule type" value="Genomic_DNA"/>
</dbReference>
<evidence type="ECO:0000313" key="3">
    <source>
        <dbReference type="Proteomes" id="UP001609821"/>
    </source>
</evidence>
<feature type="domain" description="Recombinase-like" evidence="1">
    <location>
        <begin position="6"/>
        <end position="76"/>
    </location>
</feature>